<sequence length="227" mass="25593">MESKIRAQSDMYHRMENARVNFKKSPKDRLTSNYIETRIDILNGQWETFNKVHEQLISEVSDADYAELDYFNEDFYTKTEDLYADYKTELKASLEKCTRVPTKTQDTCRICKKKHHSLLHSTTTNVQSNNVKVTTQSNSNNVVAATATASDENDQTNITTCFSNNKSQVLLATDLVKAETNNGSFMTLRSLLDQGSQASFITESAVQLLGLKKETSKSVIFGVGMAE</sequence>
<dbReference type="AlphaFoldDB" id="A0AAV1LGG1"/>
<evidence type="ECO:0000313" key="1">
    <source>
        <dbReference type="EMBL" id="CAK1592861.1"/>
    </source>
</evidence>
<gene>
    <name evidence="1" type="ORF">PARMNEM_LOCUS12734</name>
</gene>
<comment type="caution">
    <text evidence="1">The sequence shown here is derived from an EMBL/GenBank/DDBJ whole genome shotgun (WGS) entry which is preliminary data.</text>
</comment>
<proteinExistence type="predicted"/>
<reference evidence="1 2" key="1">
    <citation type="submission" date="2023-11" db="EMBL/GenBank/DDBJ databases">
        <authorList>
            <person name="Hedman E."/>
            <person name="Englund M."/>
            <person name="Stromberg M."/>
            <person name="Nyberg Akerstrom W."/>
            <person name="Nylinder S."/>
            <person name="Jareborg N."/>
            <person name="Kallberg Y."/>
            <person name="Kronander E."/>
        </authorList>
    </citation>
    <scope>NUCLEOTIDE SEQUENCE [LARGE SCALE GENOMIC DNA]</scope>
</reference>
<evidence type="ECO:0000313" key="2">
    <source>
        <dbReference type="Proteomes" id="UP001314205"/>
    </source>
</evidence>
<accession>A0AAV1LGG1</accession>
<evidence type="ECO:0008006" key="3">
    <source>
        <dbReference type="Google" id="ProtNLM"/>
    </source>
</evidence>
<dbReference type="EMBL" id="CAVLGL010000088">
    <property type="protein sequence ID" value="CAK1592861.1"/>
    <property type="molecule type" value="Genomic_DNA"/>
</dbReference>
<protein>
    <recommendedName>
        <fullName evidence="3">Peptidase aspartic putative domain-containing protein</fullName>
    </recommendedName>
</protein>
<dbReference type="Proteomes" id="UP001314205">
    <property type="component" value="Unassembled WGS sequence"/>
</dbReference>
<organism evidence="1 2">
    <name type="scientific">Parnassius mnemosyne</name>
    <name type="common">clouded apollo</name>
    <dbReference type="NCBI Taxonomy" id="213953"/>
    <lineage>
        <taxon>Eukaryota</taxon>
        <taxon>Metazoa</taxon>
        <taxon>Ecdysozoa</taxon>
        <taxon>Arthropoda</taxon>
        <taxon>Hexapoda</taxon>
        <taxon>Insecta</taxon>
        <taxon>Pterygota</taxon>
        <taxon>Neoptera</taxon>
        <taxon>Endopterygota</taxon>
        <taxon>Lepidoptera</taxon>
        <taxon>Glossata</taxon>
        <taxon>Ditrysia</taxon>
        <taxon>Papilionoidea</taxon>
        <taxon>Papilionidae</taxon>
        <taxon>Parnassiinae</taxon>
        <taxon>Parnassini</taxon>
        <taxon>Parnassius</taxon>
        <taxon>Driopa</taxon>
    </lineage>
</organism>
<name>A0AAV1LGG1_9NEOP</name>
<keyword evidence="2" id="KW-1185">Reference proteome</keyword>